<evidence type="ECO:0000259" key="7">
    <source>
        <dbReference type="Pfam" id="PF02687"/>
    </source>
</evidence>
<dbReference type="GO" id="GO:0005886">
    <property type="term" value="C:plasma membrane"/>
    <property type="evidence" value="ECO:0007669"/>
    <property type="project" value="UniProtKB-SubCell"/>
</dbReference>
<evidence type="ECO:0000256" key="3">
    <source>
        <dbReference type="ARBA" id="ARBA00022692"/>
    </source>
</evidence>
<dbReference type="AlphaFoldDB" id="F3ZRA9"/>
<feature type="transmembrane region" description="Helical" evidence="6">
    <location>
        <begin position="20"/>
        <end position="42"/>
    </location>
</feature>
<dbReference type="PANTHER" id="PTHR30572">
    <property type="entry name" value="MEMBRANE COMPONENT OF TRANSPORTER-RELATED"/>
    <property type="match status" value="1"/>
</dbReference>
<feature type="transmembrane region" description="Helical" evidence="6">
    <location>
        <begin position="268"/>
        <end position="295"/>
    </location>
</feature>
<keyword evidence="2" id="KW-1003">Cell membrane</keyword>
<keyword evidence="4 6" id="KW-1133">Transmembrane helix</keyword>
<organism evidence="8 9">
    <name type="scientific">Bacteroides coprosuis DSM 18011</name>
    <dbReference type="NCBI Taxonomy" id="679937"/>
    <lineage>
        <taxon>Bacteria</taxon>
        <taxon>Pseudomonadati</taxon>
        <taxon>Bacteroidota</taxon>
        <taxon>Bacteroidia</taxon>
        <taxon>Bacteroidales</taxon>
        <taxon>Bacteroidaceae</taxon>
        <taxon>Bacteroides</taxon>
    </lineage>
</organism>
<evidence type="ECO:0000256" key="1">
    <source>
        <dbReference type="ARBA" id="ARBA00004651"/>
    </source>
</evidence>
<dbReference type="GO" id="GO:0022857">
    <property type="term" value="F:transmembrane transporter activity"/>
    <property type="evidence" value="ECO:0007669"/>
    <property type="project" value="TreeGrafter"/>
</dbReference>
<reference evidence="8 9" key="1">
    <citation type="journal article" date="2011" name="Stand. Genomic Sci.">
        <title>Non-contiguous finished genome sequence of Bacteroides coprosuis type strain (PC139).</title>
        <authorList>
            <person name="Land M."/>
            <person name="Held B."/>
            <person name="Gronow S."/>
            <person name="Abt B."/>
            <person name="Lucas S."/>
            <person name="Del Rio T.G."/>
            <person name="Nolan M."/>
            <person name="Tice H."/>
            <person name="Cheng J.F."/>
            <person name="Pitluck S."/>
            <person name="Liolios K."/>
            <person name="Pagani I."/>
            <person name="Ivanova N."/>
            <person name="Mavromatis K."/>
            <person name="Mikhailova N."/>
            <person name="Pati A."/>
            <person name="Tapia R."/>
            <person name="Han C."/>
            <person name="Goodwin L."/>
            <person name="Chen A."/>
            <person name="Palaniappan K."/>
            <person name="Hauser L."/>
            <person name="Brambilla E.M."/>
            <person name="Rohde M."/>
            <person name="Goker M."/>
            <person name="Detter J.C."/>
            <person name="Woyke T."/>
            <person name="Bristow J."/>
            <person name="Eisen J.A."/>
            <person name="Markowitz V."/>
            <person name="Hugenholtz P."/>
            <person name="Kyrpides N.C."/>
            <person name="Klenk H.P."/>
            <person name="Lapidus A."/>
        </authorList>
    </citation>
    <scope>NUCLEOTIDE SEQUENCE</scope>
    <source>
        <strain evidence="8 9">DSM 18011</strain>
    </source>
</reference>
<feature type="transmembrane region" description="Helical" evidence="6">
    <location>
        <begin position="410"/>
        <end position="432"/>
    </location>
</feature>
<accession>F3ZRA9</accession>
<dbReference type="HOGENOM" id="CLU_008713_2_0_10"/>
<feature type="transmembrane region" description="Helical" evidence="6">
    <location>
        <begin position="316"/>
        <end position="341"/>
    </location>
</feature>
<feature type="domain" description="ABC3 transporter permease C-terminal" evidence="7">
    <location>
        <begin position="273"/>
        <end position="386"/>
    </location>
</feature>
<dbReference type="EMBL" id="CM001167">
    <property type="protein sequence ID" value="EGJ71917.1"/>
    <property type="molecule type" value="Genomic_DNA"/>
</dbReference>
<gene>
    <name evidence="8" type="ORF">Bcop_1725</name>
</gene>
<evidence type="ECO:0000256" key="6">
    <source>
        <dbReference type="SAM" id="Phobius"/>
    </source>
</evidence>
<dbReference type="InterPro" id="IPR050250">
    <property type="entry name" value="Macrolide_Exporter_MacB"/>
</dbReference>
<protein>
    <recommendedName>
        <fullName evidence="7">ABC3 transporter permease C-terminal domain-containing protein</fullName>
    </recommendedName>
</protein>
<sequence length="767" mass="87030">MKAIFRNFIYVLKRFATSSLINFLGLTGAITVFLVCMIQVRYDYTYNHNIERGDDIVMAYLTETETGENSLLISTPLAQRIANSSAAVEKYTLIHHFTYPFKIDENLVEIELNKVKPDFLDLFQPEVLHGDARLGLEEGTHALITESEALRIFGKSNVVGEVIKPYFESNESVKESIYTIEAVVKDFPDNCSLNNGLYIYQEEFDYSEFSFVSCFLIKPEHVPSLQEAVNSKEFWGEEGEDYSKTTIHFISFTDYPQDAKFGNIRPRLISFFVVGVIVLLIAYINFINFSLTTAPSRIKSLNIHRVLGLSKRSQQWVIITESVLFTLLAFLLSLVLVSVLANSDLSVFFKASLVLSDNTSTLLACGLLLLLLSLAAGYYPAWYATSFKEIEALKGGSLNVINSKKIRETLLLFQLCIACTLPIVTGFIYLQYNYMLNYEWGLEKENIVYFKRIDEPFDTLINKLKENPAIIDYTSARFVPGNVQMGWGMDWRDKSISFKAWPVYPNFLSFFGVEIVEGENFPSAEDGTTRLIFNQKFVDTYASDKSPIGEEFPGFDSNLPICGIAENVNFESLHREIEPMAFVTLDFQNKGIIFLKIAKGAPLREVIAWIESVINDKVSGHVSVKFLEQKLDDLYAKENNEAKLITAFSIIILLITMMGVYGLVSFNVKYKEKEIALRKVNGATENQIVVMLNKGLLYIFGVAYIIAIPLSYGLSKKWIDQFAYRIEMHWWVFVLGGFLVLLITLLTVSIKSRHAALKNPIKSLKSE</sequence>
<feature type="transmembrane region" description="Helical" evidence="6">
    <location>
        <begin position="644"/>
        <end position="668"/>
    </location>
</feature>
<keyword evidence="9" id="KW-1185">Reference proteome</keyword>
<dbReference type="PANTHER" id="PTHR30572:SF18">
    <property type="entry name" value="ABC-TYPE MACROLIDE FAMILY EXPORT SYSTEM PERMEASE COMPONENT 2"/>
    <property type="match status" value="1"/>
</dbReference>
<dbReference type="STRING" id="679937.Bcop_1725"/>
<evidence type="ECO:0000313" key="9">
    <source>
        <dbReference type="Proteomes" id="UP000018439"/>
    </source>
</evidence>
<keyword evidence="5 6" id="KW-0472">Membrane</keyword>
<keyword evidence="3 6" id="KW-0812">Transmembrane</keyword>
<comment type="subcellular location">
    <subcellularLocation>
        <location evidence="1">Cell membrane</location>
        <topology evidence="1">Multi-pass membrane protein</topology>
    </subcellularLocation>
</comment>
<dbReference type="Proteomes" id="UP000018439">
    <property type="component" value="Chromosome"/>
</dbReference>
<dbReference type="OrthoDB" id="973461at2"/>
<proteinExistence type="predicted"/>
<feature type="transmembrane region" description="Helical" evidence="6">
    <location>
        <begin position="688"/>
        <end position="710"/>
    </location>
</feature>
<evidence type="ECO:0000256" key="5">
    <source>
        <dbReference type="ARBA" id="ARBA00023136"/>
    </source>
</evidence>
<evidence type="ECO:0000256" key="4">
    <source>
        <dbReference type="ARBA" id="ARBA00022989"/>
    </source>
</evidence>
<dbReference type="InterPro" id="IPR003838">
    <property type="entry name" value="ABC3_permease_C"/>
</dbReference>
<dbReference type="eggNOG" id="COG0577">
    <property type="taxonomic scope" value="Bacteria"/>
</dbReference>
<evidence type="ECO:0000256" key="2">
    <source>
        <dbReference type="ARBA" id="ARBA00022475"/>
    </source>
</evidence>
<evidence type="ECO:0000313" key="8">
    <source>
        <dbReference type="EMBL" id="EGJ71917.1"/>
    </source>
</evidence>
<feature type="domain" description="ABC3 transporter permease C-terminal" evidence="7">
    <location>
        <begin position="647"/>
        <end position="759"/>
    </location>
</feature>
<dbReference type="Pfam" id="PF02687">
    <property type="entry name" value="FtsX"/>
    <property type="match status" value="2"/>
</dbReference>
<feature type="transmembrane region" description="Helical" evidence="6">
    <location>
        <begin position="730"/>
        <end position="750"/>
    </location>
</feature>
<name>F3ZRA9_9BACE</name>
<feature type="transmembrane region" description="Helical" evidence="6">
    <location>
        <begin position="361"/>
        <end position="379"/>
    </location>
</feature>